<protein>
    <recommendedName>
        <fullName evidence="4">Secreted protein</fullName>
    </recommendedName>
</protein>
<sequence length="86" mass="9967">MQGLVLDSSHALRFAHLLCLFVHLLYCGAYQETMKTICVVNKVASQMLDDSFLTHHTPATQKYRQNIDSGKQRRVPKTWFDEQNLK</sequence>
<evidence type="ECO:0000313" key="3">
    <source>
        <dbReference type="Proteomes" id="UP001181693"/>
    </source>
</evidence>
<gene>
    <name evidence="2" type="ORF">GDO54_010061</name>
</gene>
<keyword evidence="1" id="KW-0732">Signal</keyword>
<organism evidence="2 3">
    <name type="scientific">Pyxicephalus adspersus</name>
    <name type="common">African bullfrog</name>
    <dbReference type="NCBI Taxonomy" id="30357"/>
    <lineage>
        <taxon>Eukaryota</taxon>
        <taxon>Metazoa</taxon>
        <taxon>Chordata</taxon>
        <taxon>Craniata</taxon>
        <taxon>Vertebrata</taxon>
        <taxon>Euteleostomi</taxon>
        <taxon>Amphibia</taxon>
        <taxon>Batrachia</taxon>
        <taxon>Anura</taxon>
        <taxon>Neobatrachia</taxon>
        <taxon>Ranoidea</taxon>
        <taxon>Pyxicephalidae</taxon>
        <taxon>Pyxicephalinae</taxon>
        <taxon>Pyxicephalus</taxon>
    </lineage>
</organism>
<proteinExistence type="predicted"/>
<dbReference type="AlphaFoldDB" id="A0AAV3AMM3"/>
<accession>A0AAV3AMM3</accession>
<feature type="signal peptide" evidence="1">
    <location>
        <begin position="1"/>
        <end position="29"/>
    </location>
</feature>
<evidence type="ECO:0000313" key="2">
    <source>
        <dbReference type="EMBL" id="DBA25701.1"/>
    </source>
</evidence>
<feature type="chain" id="PRO_5043562172" description="Secreted protein" evidence="1">
    <location>
        <begin position="30"/>
        <end position="86"/>
    </location>
</feature>
<name>A0AAV3AMM3_PYXAD</name>
<comment type="caution">
    <text evidence="2">The sequence shown here is derived from an EMBL/GenBank/DDBJ whole genome shotgun (WGS) entry which is preliminary data.</text>
</comment>
<reference evidence="2" key="1">
    <citation type="thesis" date="2020" institute="ProQuest LLC" country="789 East Eisenhower Parkway, Ann Arbor, MI, USA">
        <title>Comparative Genomics and Chromosome Evolution.</title>
        <authorList>
            <person name="Mudd A.B."/>
        </authorList>
    </citation>
    <scope>NUCLEOTIDE SEQUENCE</scope>
    <source>
        <strain evidence="2">1538</strain>
        <tissue evidence="2">Blood</tissue>
    </source>
</reference>
<dbReference type="EMBL" id="DYDO01000004">
    <property type="protein sequence ID" value="DBA25701.1"/>
    <property type="molecule type" value="Genomic_DNA"/>
</dbReference>
<keyword evidence="3" id="KW-1185">Reference proteome</keyword>
<evidence type="ECO:0000256" key="1">
    <source>
        <dbReference type="SAM" id="SignalP"/>
    </source>
</evidence>
<evidence type="ECO:0008006" key="4">
    <source>
        <dbReference type="Google" id="ProtNLM"/>
    </source>
</evidence>
<dbReference type="Proteomes" id="UP001181693">
    <property type="component" value="Unassembled WGS sequence"/>
</dbReference>